<organism evidence="11 12">
    <name type="scientific">Pelobates cultripes</name>
    <name type="common">Western spadefoot toad</name>
    <dbReference type="NCBI Taxonomy" id="61616"/>
    <lineage>
        <taxon>Eukaryota</taxon>
        <taxon>Metazoa</taxon>
        <taxon>Chordata</taxon>
        <taxon>Craniata</taxon>
        <taxon>Vertebrata</taxon>
        <taxon>Euteleostomi</taxon>
        <taxon>Amphibia</taxon>
        <taxon>Batrachia</taxon>
        <taxon>Anura</taxon>
        <taxon>Pelobatoidea</taxon>
        <taxon>Pelobatidae</taxon>
        <taxon>Pelobates</taxon>
    </lineage>
</organism>
<name>A0AAD1WWE8_PELCU</name>
<dbReference type="PANTHER" id="PTHR12589:SF7">
    <property type="entry name" value="6-PYRUVOYL TETRAHYDROBIOPTERIN SYNTHASE"/>
    <property type="match status" value="1"/>
</dbReference>
<dbReference type="EMBL" id="OW240923">
    <property type="protein sequence ID" value="CAH2326255.1"/>
    <property type="molecule type" value="Genomic_DNA"/>
</dbReference>
<dbReference type="SUPFAM" id="SSF55620">
    <property type="entry name" value="Tetrahydrobiopterin biosynthesis enzymes-like"/>
    <property type="match status" value="1"/>
</dbReference>
<comment type="cofactor">
    <cofactor evidence="1">
        <name>Zn(2+)</name>
        <dbReference type="ChEBI" id="CHEBI:29105"/>
    </cofactor>
</comment>
<evidence type="ECO:0000313" key="12">
    <source>
        <dbReference type="Proteomes" id="UP001295444"/>
    </source>
</evidence>
<dbReference type="Pfam" id="PF01242">
    <property type="entry name" value="PTPS"/>
    <property type="match status" value="1"/>
</dbReference>
<evidence type="ECO:0000313" key="11">
    <source>
        <dbReference type="EMBL" id="CAH2326255.1"/>
    </source>
</evidence>
<comment type="pathway">
    <text evidence="2">Cofactor biosynthesis; tetrahydrobiopterin biosynthesis; tetrahydrobiopterin from 7,8-dihydroneopterin triphosphate: step 1/3.</text>
</comment>
<dbReference type="PANTHER" id="PTHR12589">
    <property type="entry name" value="PYRUVOYL TETRAHYDROBIOPTERIN SYNTHASE"/>
    <property type="match status" value="1"/>
</dbReference>
<accession>A0AAD1WWE8</accession>
<reference evidence="11" key="1">
    <citation type="submission" date="2022-03" db="EMBL/GenBank/DDBJ databases">
        <authorList>
            <person name="Alioto T."/>
            <person name="Alioto T."/>
            <person name="Gomez Garrido J."/>
        </authorList>
    </citation>
    <scope>NUCLEOTIDE SEQUENCE</scope>
</reference>
<evidence type="ECO:0000256" key="3">
    <source>
        <dbReference type="ARBA" id="ARBA00009164"/>
    </source>
</evidence>
<proteinExistence type="inferred from homology"/>
<dbReference type="InterPro" id="IPR007115">
    <property type="entry name" value="6-PTP_synth/QueD"/>
</dbReference>
<dbReference type="Proteomes" id="UP001295444">
    <property type="component" value="Chromosome 12"/>
</dbReference>
<dbReference type="GO" id="GO:0003874">
    <property type="term" value="F:6-pyruvoyltetrahydropterin synthase activity"/>
    <property type="evidence" value="ECO:0007669"/>
    <property type="project" value="UniProtKB-EC"/>
</dbReference>
<comment type="function">
    <text evidence="10">Involved in the biosynthesis of tetrahydrobiopterin, an essential cofactor of aromatic amino acid hydroxylases. Catalyzes the transformation of 7,8-dihydroneopterin triphosphate into 6-pyruvoyl tetrahydropterin.</text>
</comment>
<dbReference type="GO" id="GO:0006729">
    <property type="term" value="P:tetrahydrobiopterin biosynthetic process"/>
    <property type="evidence" value="ECO:0007669"/>
    <property type="project" value="UniProtKB-KW"/>
</dbReference>
<dbReference type="InterPro" id="IPR022469">
    <property type="entry name" value="PTPS_His_AS"/>
</dbReference>
<evidence type="ECO:0000256" key="1">
    <source>
        <dbReference type="ARBA" id="ARBA00001947"/>
    </source>
</evidence>
<evidence type="ECO:0000256" key="8">
    <source>
        <dbReference type="ARBA" id="ARBA00023007"/>
    </source>
</evidence>
<dbReference type="InterPro" id="IPR038418">
    <property type="entry name" value="6-PTP_synth/QueD_sf"/>
</dbReference>
<dbReference type="EC" id="4.2.3.12" evidence="4"/>
<keyword evidence="12" id="KW-1185">Reference proteome</keyword>
<keyword evidence="9" id="KW-0456">Lyase</keyword>
<evidence type="ECO:0000256" key="9">
    <source>
        <dbReference type="ARBA" id="ARBA00023239"/>
    </source>
</evidence>
<keyword evidence="7" id="KW-0862">Zinc</keyword>
<evidence type="ECO:0000256" key="5">
    <source>
        <dbReference type="ARBA" id="ARBA00015587"/>
    </source>
</evidence>
<evidence type="ECO:0000256" key="2">
    <source>
        <dbReference type="ARBA" id="ARBA00005126"/>
    </source>
</evidence>
<evidence type="ECO:0000256" key="7">
    <source>
        <dbReference type="ARBA" id="ARBA00022833"/>
    </source>
</evidence>
<evidence type="ECO:0000256" key="4">
    <source>
        <dbReference type="ARBA" id="ARBA00013100"/>
    </source>
</evidence>
<gene>
    <name evidence="11" type="ORF">PECUL_23A018115</name>
</gene>
<sequence>MDMDTTTVIVTVRGKIDPVTGMVMNLTDLKKYMEEVIFIPLDHKNLDKDVPYFKNVVSPSPPQCLHPPPCGVCLLPSGTEEEAI</sequence>
<dbReference type="GO" id="GO:0046872">
    <property type="term" value="F:metal ion binding"/>
    <property type="evidence" value="ECO:0007669"/>
    <property type="project" value="UniProtKB-KW"/>
</dbReference>
<protein>
    <recommendedName>
        <fullName evidence="5">6-pyruvoyl tetrahydrobiopterin synthase</fullName>
        <ecNumber evidence="4">4.2.3.12</ecNumber>
    </recommendedName>
</protein>
<keyword evidence="8" id="KW-0783">Tetrahydrobiopterin biosynthesis</keyword>
<evidence type="ECO:0000256" key="10">
    <source>
        <dbReference type="ARBA" id="ARBA00025266"/>
    </source>
</evidence>
<keyword evidence="6" id="KW-0479">Metal-binding</keyword>
<evidence type="ECO:0000256" key="6">
    <source>
        <dbReference type="ARBA" id="ARBA00022723"/>
    </source>
</evidence>
<dbReference type="Gene3D" id="3.30.479.10">
    <property type="entry name" value="6-pyruvoyl tetrahydropterin synthase/QueD"/>
    <property type="match status" value="1"/>
</dbReference>
<dbReference type="AlphaFoldDB" id="A0AAD1WWE8"/>
<dbReference type="PROSITE" id="PS00988">
    <property type="entry name" value="PTPS_2"/>
    <property type="match status" value="1"/>
</dbReference>
<comment type="similarity">
    <text evidence="3">Belongs to the PTPS family.</text>
</comment>
<dbReference type="GO" id="GO:0005739">
    <property type="term" value="C:mitochondrion"/>
    <property type="evidence" value="ECO:0007669"/>
    <property type="project" value="TreeGrafter"/>
</dbReference>